<dbReference type="OrthoDB" id="9806945at2"/>
<accession>A0A0K6IJN6</accession>
<evidence type="ECO:0000313" key="2">
    <source>
        <dbReference type="EMBL" id="CUB03313.1"/>
    </source>
</evidence>
<dbReference type="InterPro" id="IPR037523">
    <property type="entry name" value="VOC_core"/>
</dbReference>
<dbReference type="Proteomes" id="UP000182769">
    <property type="component" value="Unassembled WGS sequence"/>
</dbReference>
<evidence type="ECO:0000313" key="3">
    <source>
        <dbReference type="Proteomes" id="UP000182769"/>
    </source>
</evidence>
<dbReference type="RefSeq" id="WP_055462276.1">
    <property type="nucleotide sequence ID" value="NZ_CYHG01000003.1"/>
</dbReference>
<proteinExistence type="predicted"/>
<feature type="domain" description="VOC" evidence="1">
    <location>
        <begin position="2"/>
        <end position="119"/>
    </location>
</feature>
<organism evidence="2 3">
    <name type="scientific">Marinomonas fungiae</name>
    <dbReference type="NCBI Taxonomy" id="1137284"/>
    <lineage>
        <taxon>Bacteria</taxon>
        <taxon>Pseudomonadati</taxon>
        <taxon>Pseudomonadota</taxon>
        <taxon>Gammaproteobacteria</taxon>
        <taxon>Oceanospirillales</taxon>
        <taxon>Oceanospirillaceae</taxon>
        <taxon>Marinomonas</taxon>
    </lineage>
</organism>
<protein>
    <submittedName>
        <fullName evidence="2">Glyoxalase-like domain</fullName>
    </submittedName>
</protein>
<dbReference type="AlphaFoldDB" id="A0A0K6IJN6"/>
<dbReference type="SUPFAM" id="SSF54593">
    <property type="entry name" value="Glyoxalase/Bleomycin resistance protein/Dihydroxybiphenyl dioxygenase"/>
    <property type="match status" value="1"/>
</dbReference>
<gene>
    <name evidence="2" type="ORF">Ga0061065_103163</name>
</gene>
<dbReference type="Gene3D" id="3.10.180.10">
    <property type="entry name" value="2,3-Dihydroxybiphenyl 1,2-Dioxygenase, domain 1"/>
    <property type="match status" value="1"/>
</dbReference>
<dbReference type="PROSITE" id="PS51819">
    <property type="entry name" value="VOC"/>
    <property type="match status" value="1"/>
</dbReference>
<dbReference type="EMBL" id="CYHG01000003">
    <property type="protein sequence ID" value="CUB03313.1"/>
    <property type="molecule type" value="Genomic_DNA"/>
</dbReference>
<dbReference type="InterPro" id="IPR029068">
    <property type="entry name" value="Glyas_Bleomycin-R_OHBP_Dase"/>
</dbReference>
<evidence type="ECO:0000259" key="1">
    <source>
        <dbReference type="PROSITE" id="PS51819"/>
    </source>
</evidence>
<dbReference type="STRING" id="1137284.GCA_001418205_01162"/>
<reference evidence="3" key="1">
    <citation type="submission" date="2015-08" db="EMBL/GenBank/DDBJ databases">
        <authorList>
            <person name="Varghese N."/>
        </authorList>
    </citation>
    <scope>NUCLEOTIDE SEQUENCE [LARGE SCALE GENOMIC DNA]</scope>
    <source>
        <strain evidence="3">JCM 18476</strain>
    </source>
</reference>
<sequence length="121" mass="13499">MILNGFVLYVASLSQSISLYSELLQQPPTRQSDDFALFMTPAGQALRLWQQDRVIPATEASAGGVEIVLSVDSIAELEAQWLRWQSLGLEPIQTIETLSFGETFTMIDSDGHRVRLMRLSV</sequence>
<name>A0A0K6IJN6_9GAMM</name>
<keyword evidence="3" id="KW-1185">Reference proteome</keyword>